<accession>A0ABY5VVV0</accession>
<evidence type="ECO:0000313" key="2">
    <source>
        <dbReference type="Proteomes" id="UP001059617"/>
    </source>
</evidence>
<organism evidence="1 2">
    <name type="scientific">Dactylosporangium fulvum</name>
    <dbReference type="NCBI Taxonomy" id="53359"/>
    <lineage>
        <taxon>Bacteria</taxon>
        <taxon>Bacillati</taxon>
        <taxon>Actinomycetota</taxon>
        <taxon>Actinomycetes</taxon>
        <taxon>Micromonosporales</taxon>
        <taxon>Micromonosporaceae</taxon>
        <taxon>Dactylosporangium</taxon>
    </lineage>
</organism>
<protein>
    <submittedName>
        <fullName evidence="1">Uncharacterized protein</fullName>
    </submittedName>
</protein>
<gene>
    <name evidence="1" type="ORF">Dfulv_40575</name>
</gene>
<sequence>MLRYHLAGLVAGLLTAVAGALPHLPAAPRTVMIIEHATVQQCSR</sequence>
<dbReference type="Proteomes" id="UP001059617">
    <property type="component" value="Chromosome"/>
</dbReference>
<name>A0ABY5VVV0_9ACTN</name>
<dbReference type="RefSeq" id="WP_259859121.1">
    <property type="nucleotide sequence ID" value="NZ_BAAAST010000002.1"/>
</dbReference>
<keyword evidence="2" id="KW-1185">Reference proteome</keyword>
<dbReference type="EMBL" id="CP073720">
    <property type="protein sequence ID" value="UWP81357.1"/>
    <property type="molecule type" value="Genomic_DNA"/>
</dbReference>
<reference evidence="1" key="2">
    <citation type="submission" date="2022-09" db="EMBL/GenBank/DDBJ databases">
        <title>Biosynthetic gene clusters of Dactylosporangioum fulvum.</title>
        <authorList>
            <person name="Caradec T."/>
        </authorList>
    </citation>
    <scope>NUCLEOTIDE SEQUENCE</scope>
    <source>
        <strain evidence="1">NRRL B-16292</strain>
    </source>
</reference>
<proteinExistence type="predicted"/>
<reference evidence="1" key="1">
    <citation type="submission" date="2021-04" db="EMBL/GenBank/DDBJ databases">
        <authorList>
            <person name="Hartkoorn R.C."/>
            <person name="Beaudoing E."/>
            <person name="Hot D."/>
        </authorList>
    </citation>
    <scope>NUCLEOTIDE SEQUENCE</scope>
    <source>
        <strain evidence="1">NRRL B-16292</strain>
    </source>
</reference>
<evidence type="ECO:0000313" key="1">
    <source>
        <dbReference type="EMBL" id="UWP81357.1"/>
    </source>
</evidence>